<gene>
    <name evidence="3" type="ORF">SAMN05444486_102802</name>
</gene>
<dbReference type="AlphaFoldDB" id="A0A1H3KWR2"/>
<evidence type="ECO:0000259" key="2">
    <source>
        <dbReference type="PROSITE" id="PS50987"/>
    </source>
</evidence>
<dbReference type="PROSITE" id="PS50987">
    <property type="entry name" value="HTH_ARSR_2"/>
    <property type="match status" value="1"/>
</dbReference>
<dbReference type="PANTHER" id="PTHR43428:SF1">
    <property type="entry name" value="ARSENATE REDUCTASE"/>
    <property type="match status" value="1"/>
</dbReference>
<dbReference type="InterPro" id="IPR001845">
    <property type="entry name" value="HTH_ArsR_DNA-bd_dom"/>
</dbReference>
<dbReference type="GO" id="GO:0003700">
    <property type="term" value="F:DNA-binding transcription factor activity"/>
    <property type="evidence" value="ECO:0007669"/>
    <property type="project" value="InterPro"/>
</dbReference>
<dbReference type="SUPFAM" id="SSF46785">
    <property type="entry name" value="Winged helix' DNA-binding domain"/>
    <property type="match status" value="1"/>
</dbReference>
<dbReference type="Gene3D" id="3.40.50.2300">
    <property type="match status" value="1"/>
</dbReference>
<dbReference type="InterPro" id="IPR036390">
    <property type="entry name" value="WH_DNA-bd_sf"/>
</dbReference>
<keyword evidence="1" id="KW-0059">Arsenical resistance</keyword>
<evidence type="ECO:0000313" key="3">
    <source>
        <dbReference type="EMBL" id="SDY56613.1"/>
    </source>
</evidence>
<dbReference type="GeneID" id="78124862"/>
<name>A0A1H3KWR2_9RHOB</name>
<dbReference type="CDD" id="cd16345">
    <property type="entry name" value="LMWP_ArsC"/>
    <property type="match status" value="1"/>
</dbReference>
<dbReference type="InterPro" id="IPR036388">
    <property type="entry name" value="WH-like_DNA-bd_sf"/>
</dbReference>
<evidence type="ECO:0000256" key="1">
    <source>
        <dbReference type="ARBA" id="ARBA00022849"/>
    </source>
</evidence>
<keyword evidence="4" id="KW-1185">Reference proteome</keyword>
<dbReference type="OrthoDB" id="9793058at2"/>
<dbReference type="Pfam" id="PF01451">
    <property type="entry name" value="LMWPc"/>
    <property type="match status" value="1"/>
</dbReference>
<evidence type="ECO:0000313" key="4">
    <source>
        <dbReference type="Proteomes" id="UP000199026"/>
    </source>
</evidence>
<proteinExistence type="predicted"/>
<reference evidence="3 4" key="1">
    <citation type="submission" date="2016-10" db="EMBL/GenBank/DDBJ databases">
        <authorList>
            <person name="de Groot N.N."/>
        </authorList>
    </citation>
    <scope>NUCLEOTIDE SEQUENCE [LARGE SCALE GENOMIC DNA]</scope>
    <source>
        <strain evidence="3 4">DSM 24677</strain>
    </source>
</reference>
<dbReference type="GO" id="GO:0046685">
    <property type="term" value="P:response to arsenic-containing substance"/>
    <property type="evidence" value="ECO:0007669"/>
    <property type="project" value="UniProtKB-KW"/>
</dbReference>
<protein>
    <submittedName>
        <fullName evidence="3">Transcriptional regulator, ArsR family</fullName>
    </submittedName>
</protein>
<dbReference type="STRING" id="576131.SAMN05444486_102802"/>
<dbReference type="SMART" id="SM00226">
    <property type="entry name" value="LMWPc"/>
    <property type="match status" value="1"/>
</dbReference>
<dbReference type="PANTHER" id="PTHR43428">
    <property type="entry name" value="ARSENATE REDUCTASE"/>
    <property type="match status" value="1"/>
</dbReference>
<dbReference type="InterPro" id="IPR023485">
    <property type="entry name" value="Ptyr_pPase"/>
</dbReference>
<dbReference type="Proteomes" id="UP000199026">
    <property type="component" value="Unassembled WGS sequence"/>
</dbReference>
<organism evidence="3 4">
    <name type="scientific">Lentibacter algarum</name>
    <dbReference type="NCBI Taxonomy" id="576131"/>
    <lineage>
        <taxon>Bacteria</taxon>
        <taxon>Pseudomonadati</taxon>
        <taxon>Pseudomonadota</taxon>
        <taxon>Alphaproteobacteria</taxon>
        <taxon>Rhodobacterales</taxon>
        <taxon>Roseobacteraceae</taxon>
        <taxon>Lentibacter</taxon>
    </lineage>
</organism>
<dbReference type="InterPro" id="IPR011991">
    <property type="entry name" value="ArsR-like_HTH"/>
</dbReference>
<dbReference type="SUPFAM" id="SSF52788">
    <property type="entry name" value="Phosphotyrosine protein phosphatases I"/>
    <property type="match status" value="1"/>
</dbReference>
<dbReference type="CDD" id="cd00090">
    <property type="entry name" value="HTH_ARSR"/>
    <property type="match status" value="1"/>
</dbReference>
<feature type="domain" description="HTH arsR-type" evidence="2">
    <location>
        <begin position="1"/>
        <end position="94"/>
    </location>
</feature>
<accession>A0A1H3KWR2</accession>
<sequence length="280" mass="30265">MDNSLTSQLQTLGHPQRITLFKLLMRRYPDALPAGEICSVLGLKASTGSDYLSALKSVGLITSERRATHLHYSVNMTGVQAMTDALLGDCCKGRPDVCSFFGPDEREAKKEHVMKVLFICSANSARSIMAEAILNELGEEKFIAYSAGSQAGPDINPRVKSLLEAKGHDTSKLFSKSLSTFQSDDAPQFDFVFTVCDDAANEVCPAWPNQPVSAHWGMADPAKETGTEAEVNLAFQHAYGVLKNRLTAFVALPASELSAISLQREVDAIALTTPTPQEAP</sequence>
<dbReference type="EMBL" id="FNPR01000002">
    <property type="protein sequence ID" value="SDY56613.1"/>
    <property type="molecule type" value="Genomic_DNA"/>
</dbReference>
<dbReference type="InterPro" id="IPR036196">
    <property type="entry name" value="Ptyr_pPase_sf"/>
</dbReference>
<dbReference type="Gene3D" id="1.10.10.10">
    <property type="entry name" value="Winged helix-like DNA-binding domain superfamily/Winged helix DNA-binding domain"/>
    <property type="match status" value="1"/>
</dbReference>
<dbReference type="RefSeq" id="WP_089891147.1">
    <property type="nucleotide sequence ID" value="NZ_CALJFH010000033.1"/>
</dbReference>
<dbReference type="SMART" id="SM00418">
    <property type="entry name" value="HTH_ARSR"/>
    <property type="match status" value="1"/>
</dbReference>